<reference evidence="3 4" key="1">
    <citation type="submission" date="2021-06" db="EMBL/GenBank/DDBJ databases">
        <title>Caerostris extrusa draft genome.</title>
        <authorList>
            <person name="Kono N."/>
            <person name="Arakawa K."/>
        </authorList>
    </citation>
    <scope>NUCLEOTIDE SEQUENCE [LARGE SCALE GENOMIC DNA]</scope>
</reference>
<gene>
    <name evidence="3" type="primary">AVEN_137590_1</name>
    <name evidence="3" type="ORF">CEXT_380501</name>
</gene>
<protein>
    <submittedName>
        <fullName evidence="3">Uncharacterized protein</fullName>
    </submittedName>
</protein>
<evidence type="ECO:0000313" key="3">
    <source>
        <dbReference type="EMBL" id="GIX66549.1"/>
    </source>
</evidence>
<feature type="compositionally biased region" description="Basic and acidic residues" evidence="2">
    <location>
        <begin position="1"/>
        <end position="16"/>
    </location>
</feature>
<keyword evidence="1" id="KW-0175">Coiled coil</keyword>
<sequence>MRKGLEKDQKESKNDQTESGDVQQKTENDNKESVKSLPETISHTENKEKDFEHVVAKTEEPEEKPSDSQDTSKRANLRKISVERIKRELKKRETKLLRSVRKIEKYTRDIYSLKREADDMYEKINANAIEQGLHFTMLSEECDDVLSKTTLSKELLPCYTPAKACLRDIVCDIQNLGNEKKVVEYYLLLQMLKQDLLEEDKKCITEAQDFTNERRDTSERLRTHPLKILEKENIIQNINNEIKDIRSKNIEMEQQVSTLFSAKVKDELTWYNIQRWIIIIYQTICEIMPPDIDEPKETYLDKLQKMETFVVMGHKIIERCNNQRK</sequence>
<evidence type="ECO:0000256" key="1">
    <source>
        <dbReference type="SAM" id="Coils"/>
    </source>
</evidence>
<keyword evidence="4" id="KW-1185">Reference proteome</keyword>
<dbReference type="Proteomes" id="UP001054945">
    <property type="component" value="Unassembled WGS sequence"/>
</dbReference>
<name>A0AAV4M2H2_CAEEX</name>
<organism evidence="3 4">
    <name type="scientific">Caerostris extrusa</name>
    <name type="common">Bark spider</name>
    <name type="synonym">Caerostris bankana</name>
    <dbReference type="NCBI Taxonomy" id="172846"/>
    <lineage>
        <taxon>Eukaryota</taxon>
        <taxon>Metazoa</taxon>
        <taxon>Ecdysozoa</taxon>
        <taxon>Arthropoda</taxon>
        <taxon>Chelicerata</taxon>
        <taxon>Arachnida</taxon>
        <taxon>Araneae</taxon>
        <taxon>Araneomorphae</taxon>
        <taxon>Entelegynae</taxon>
        <taxon>Araneoidea</taxon>
        <taxon>Araneidae</taxon>
        <taxon>Caerostris</taxon>
    </lineage>
</organism>
<accession>A0AAV4M2H2</accession>
<proteinExistence type="predicted"/>
<evidence type="ECO:0000313" key="4">
    <source>
        <dbReference type="Proteomes" id="UP001054945"/>
    </source>
</evidence>
<feature type="compositionally biased region" description="Basic and acidic residues" evidence="2">
    <location>
        <begin position="42"/>
        <end position="73"/>
    </location>
</feature>
<feature type="compositionally biased region" description="Basic and acidic residues" evidence="2">
    <location>
        <begin position="24"/>
        <end position="34"/>
    </location>
</feature>
<evidence type="ECO:0000256" key="2">
    <source>
        <dbReference type="SAM" id="MobiDB-lite"/>
    </source>
</evidence>
<dbReference type="EMBL" id="BPLR01001802">
    <property type="protein sequence ID" value="GIX66549.1"/>
    <property type="molecule type" value="Genomic_DNA"/>
</dbReference>
<feature type="coiled-coil region" evidence="1">
    <location>
        <begin position="228"/>
        <end position="255"/>
    </location>
</feature>
<dbReference type="AlphaFoldDB" id="A0AAV4M2H2"/>
<comment type="caution">
    <text evidence="3">The sequence shown here is derived from an EMBL/GenBank/DDBJ whole genome shotgun (WGS) entry which is preliminary data.</text>
</comment>
<feature type="region of interest" description="Disordered" evidence="2">
    <location>
        <begin position="1"/>
        <end position="78"/>
    </location>
</feature>